<dbReference type="AlphaFoldDB" id="A0ABD6EXY0"/>
<sequence length="78" mass="8919">MIGLHLMFLLATNRLAEFHMSLEQVDRAAQENNPYISTPVKLEQSLMEGVYNKVVLTEGTIPSSYYALFVRILMDTVR</sequence>
<comment type="caution">
    <text evidence="4">The sequence shown here is derived from an EMBL/GenBank/DDBJ whole genome shotgun (WGS) entry which is preliminary data.</text>
</comment>
<organism evidence="4 5">
    <name type="scientific">Gnathostoma spinigerum</name>
    <dbReference type="NCBI Taxonomy" id="75299"/>
    <lineage>
        <taxon>Eukaryota</taxon>
        <taxon>Metazoa</taxon>
        <taxon>Ecdysozoa</taxon>
        <taxon>Nematoda</taxon>
        <taxon>Chromadorea</taxon>
        <taxon>Rhabditida</taxon>
        <taxon>Spirurina</taxon>
        <taxon>Gnathostomatomorpha</taxon>
        <taxon>Gnathostomatoidea</taxon>
        <taxon>Gnathostomatidae</taxon>
        <taxon>Gnathostoma</taxon>
    </lineage>
</organism>
<dbReference type="Pfam" id="PF10075">
    <property type="entry name" value="CSN8_PSD8_EIF3K"/>
    <property type="match status" value="1"/>
</dbReference>
<dbReference type="InterPro" id="IPR006746">
    <property type="entry name" value="26S_Psome_Rpn12"/>
</dbReference>
<dbReference type="Gene3D" id="1.25.40.990">
    <property type="match status" value="1"/>
</dbReference>
<evidence type="ECO:0000259" key="3">
    <source>
        <dbReference type="Pfam" id="PF10075"/>
    </source>
</evidence>
<dbReference type="PANTHER" id="PTHR12387:SF0">
    <property type="entry name" value="26S PROTEASOME NON-ATPASE REGULATORY SUBUNIT 8"/>
    <property type="match status" value="1"/>
</dbReference>
<keyword evidence="2" id="KW-0732">Signal</keyword>
<keyword evidence="5" id="KW-1185">Reference proteome</keyword>
<dbReference type="PANTHER" id="PTHR12387">
    <property type="entry name" value="26S PROTEASOME NON-ATPASE REGULATORY SUBUNIT 8"/>
    <property type="match status" value="1"/>
</dbReference>
<evidence type="ECO:0000313" key="5">
    <source>
        <dbReference type="Proteomes" id="UP001608902"/>
    </source>
</evidence>
<evidence type="ECO:0000256" key="1">
    <source>
        <dbReference type="ARBA" id="ARBA00022942"/>
    </source>
</evidence>
<evidence type="ECO:0000313" key="4">
    <source>
        <dbReference type="EMBL" id="MFH4983952.1"/>
    </source>
</evidence>
<feature type="chain" id="PRO_5044802539" description="CSN8/PSMD8/EIF3K domain-containing protein" evidence="2">
    <location>
        <begin position="17"/>
        <end position="78"/>
    </location>
</feature>
<gene>
    <name evidence="4" type="ORF">AB6A40_010661</name>
</gene>
<accession>A0ABD6EXY0</accession>
<protein>
    <recommendedName>
        <fullName evidence="3">CSN8/PSMD8/EIF3K domain-containing protein</fullName>
    </recommendedName>
</protein>
<feature type="domain" description="CSN8/PSMD8/EIF3K" evidence="3">
    <location>
        <begin position="1"/>
        <end position="78"/>
    </location>
</feature>
<reference evidence="4 5" key="1">
    <citation type="submission" date="2024-08" db="EMBL/GenBank/DDBJ databases">
        <title>Gnathostoma spinigerum genome.</title>
        <authorList>
            <person name="Gonzalez-Bertolin B."/>
            <person name="Monzon S."/>
            <person name="Zaballos A."/>
            <person name="Jimenez P."/>
            <person name="Dekumyoy P."/>
            <person name="Varona S."/>
            <person name="Cuesta I."/>
            <person name="Sumanam S."/>
            <person name="Adisakwattana P."/>
            <person name="Gasser R.B."/>
            <person name="Hernandez-Gonzalez A."/>
            <person name="Young N.D."/>
            <person name="Perteguer M.J."/>
        </authorList>
    </citation>
    <scope>NUCLEOTIDE SEQUENCE [LARGE SCALE GENOMIC DNA]</scope>
    <source>
        <strain evidence="4">AL3</strain>
        <tissue evidence="4">Liver</tissue>
    </source>
</reference>
<evidence type="ECO:0000256" key="2">
    <source>
        <dbReference type="SAM" id="SignalP"/>
    </source>
</evidence>
<dbReference type="Proteomes" id="UP001608902">
    <property type="component" value="Unassembled WGS sequence"/>
</dbReference>
<dbReference type="InterPro" id="IPR033464">
    <property type="entry name" value="CSN8_PSD8_EIF3K"/>
</dbReference>
<proteinExistence type="predicted"/>
<dbReference type="GO" id="GO:0000502">
    <property type="term" value="C:proteasome complex"/>
    <property type="evidence" value="ECO:0007669"/>
    <property type="project" value="UniProtKB-KW"/>
</dbReference>
<keyword evidence="1" id="KW-0647">Proteasome</keyword>
<name>A0ABD6EXY0_9BILA</name>
<dbReference type="EMBL" id="JBGFUD010014575">
    <property type="protein sequence ID" value="MFH4983952.1"/>
    <property type="molecule type" value="Genomic_DNA"/>
</dbReference>
<feature type="signal peptide" evidence="2">
    <location>
        <begin position="1"/>
        <end position="16"/>
    </location>
</feature>